<evidence type="ECO:0000259" key="1">
    <source>
        <dbReference type="PROSITE" id="PS51782"/>
    </source>
</evidence>
<gene>
    <name evidence="2" type="ORF">ACE1CI_31355</name>
</gene>
<dbReference type="InterPro" id="IPR052196">
    <property type="entry name" value="Bact_Kbp"/>
</dbReference>
<dbReference type="Proteomes" id="UP001576784">
    <property type="component" value="Unassembled WGS sequence"/>
</dbReference>
<dbReference type="Gene3D" id="3.10.350.10">
    <property type="entry name" value="LysM domain"/>
    <property type="match status" value="1"/>
</dbReference>
<reference evidence="2 3" key="1">
    <citation type="submission" date="2024-09" db="EMBL/GenBank/DDBJ databases">
        <title>Floridaenema gen nov. (Aerosakkonemataceae, Aerosakkonematales ord. nov., Cyanobacteria) from benthic tropical and subtropical fresh waters, with the description of four new species.</title>
        <authorList>
            <person name="Moretto J.A."/>
            <person name="Berthold D.E."/>
            <person name="Lefler F.W."/>
            <person name="Huang I.-S."/>
            <person name="Laughinghouse H. IV."/>
        </authorList>
    </citation>
    <scope>NUCLEOTIDE SEQUENCE [LARGE SCALE GENOMIC DNA]</scope>
    <source>
        <strain evidence="2 3">BLCC-F50</strain>
    </source>
</reference>
<dbReference type="CDD" id="cd14667">
    <property type="entry name" value="3D_containing_proteins"/>
    <property type="match status" value="1"/>
</dbReference>
<comment type="caution">
    <text evidence="2">The sequence shown here is derived from an EMBL/GenBank/DDBJ whole genome shotgun (WGS) entry which is preliminary data.</text>
</comment>
<dbReference type="SMART" id="SM00257">
    <property type="entry name" value="LysM"/>
    <property type="match status" value="1"/>
</dbReference>
<dbReference type="Pfam" id="PF06725">
    <property type="entry name" value="3D"/>
    <property type="match status" value="1"/>
</dbReference>
<accession>A0ABV4Y1V9</accession>
<name>A0ABV4Y1V9_9CYAN</name>
<feature type="domain" description="LysM" evidence="1">
    <location>
        <begin position="7"/>
        <end position="57"/>
    </location>
</feature>
<evidence type="ECO:0000313" key="3">
    <source>
        <dbReference type="Proteomes" id="UP001576784"/>
    </source>
</evidence>
<dbReference type="SUPFAM" id="SSF54106">
    <property type="entry name" value="LysM domain"/>
    <property type="match status" value="1"/>
</dbReference>
<dbReference type="PROSITE" id="PS51782">
    <property type="entry name" value="LYSM"/>
    <property type="match status" value="1"/>
</dbReference>
<dbReference type="EMBL" id="JBHFNR010000252">
    <property type="protein sequence ID" value="MFB2897438.1"/>
    <property type="molecule type" value="Genomic_DNA"/>
</dbReference>
<dbReference type="PANTHER" id="PTHR34700:SF4">
    <property type="entry name" value="PHAGE-LIKE ELEMENT PBSX PROTEIN XKDP"/>
    <property type="match status" value="1"/>
</dbReference>
<dbReference type="InterPro" id="IPR036779">
    <property type="entry name" value="LysM_dom_sf"/>
</dbReference>
<dbReference type="CDD" id="cd00118">
    <property type="entry name" value="LysM"/>
    <property type="match status" value="1"/>
</dbReference>
<evidence type="ECO:0000313" key="2">
    <source>
        <dbReference type="EMBL" id="MFB2897438.1"/>
    </source>
</evidence>
<dbReference type="InterPro" id="IPR010611">
    <property type="entry name" value="3D_dom"/>
</dbReference>
<dbReference type="RefSeq" id="WP_413267051.1">
    <property type="nucleotide sequence ID" value="NZ_JBHFNR010000252.1"/>
</dbReference>
<organism evidence="2 3">
    <name type="scientific">Floridaenema flaviceps BLCC-F50</name>
    <dbReference type="NCBI Taxonomy" id="3153642"/>
    <lineage>
        <taxon>Bacteria</taxon>
        <taxon>Bacillati</taxon>
        <taxon>Cyanobacteriota</taxon>
        <taxon>Cyanophyceae</taxon>
        <taxon>Oscillatoriophycideae</taxon>
        <taxon>Aerosakkonematales</taxon>
        <taxon>Aerosakkonemataceae</taxon>
        <taxon>Floridanema</taxon>
        <taxon>Floridanema flaviceps</taxon>
    </lineage>
</organism>
<keyword evidence="3" id="KW-1185">Reference proteome</keyword>
<dbReference type="InterPro" id="IPR018392">
    <property type="entry name" value="LysM"/>
</dbReference>
<proteinExistence type="predicted"/>
<dbReference type="PANTHER" id="PTHR34700">
    <property type="entry name" value="POTASSIUM BINDING PROTEIN KBP"/>
    <property type="match status" value="1"/>
</dbReference>
<dbReference type="InterPro" id="IPR059180">
    <property type="entry name" value="3D_YorM"/>
</dbReference>
<dbReference type="Pfam" id="PF01476">
    <property type="entry name" value="LysM"/>
    <property type="match status" value="1"/>
</dbReference>
<protein>
    <submittedName>
        <fullName evidence="2">3D domain-containing protein</fullName>
    </submittedName>
</protein>
<sequence length="182" mass="19709">MLTTSSQTYTVQSGDTLSLIAGKFYGDGNLWNLIYEANRSAIGFDPNQIQVGMVLVIPAKDNSSTLPSNGTRLNLEATFYSMEETFCHTPASGVHGITLQAAFSGQWQSKCQGQKVSRVQCAVDPNVIPMLKNFTLVLWDGREVPAAALDKGTAVIGNRIDIFVDTVNEAIELGRKPVTVIL</sequence>